<dbReference type="Pfam" id="PF25100">
    <property type="entry name" value="DUF7809"/>
    <property type="match status" value="1"/>
</dbReference>
<dbReference type="AlphaFoldDB" id="A0A1I7UP25"/>
<evidence type="ECO:0000313" key="3">
    <source>
        <dbReference type="WBParaSite" id="Csp11.Scaffold630.g17913.t1"/>
    </source>
</evidence>
<proteinExistence type="predicted"/>
<dbReference type="Proteomes" id="UP000095282">
    <property type="component" value="Unplaced"/>
</dbReference>
<keyword evidence="2" id="KW-1185">Reference proteome</keyword>
<dbReference type="PANTHER" id="PTHR21447">
    <property type="entry name" value="RING-TYPE DOMAIN-CONTAINING PROTEIN-RELATED"/>
    <property type="match status" value="1"/>
</dbReference>
<reference evidence="3" key="1">
    <citation type="submission" date="2016-11" db="UniProtKB">
        <authorList>
            <consortium name="WormBaseParasite"/>
        </authorList>
    </citation>
    <scope>IDENTIFICATION</scope>
</reference>
<dbReference type="PANTHER" id="PTHR21447:SF13">
    <property type="entry name" value="RING-TYPE DOMAIN-CONTAINING PROTEIN"/>
    <property type="match status" value="1"/>
</dbReference>
<dbReference type="InterPro" id="IPR056711">
    <property type="entry name" value="DUF7809"/>
</dbReference>
<organism evidence="2 3">
    <name type="scientific">Caenorhabditis tropicalis</name>
    <dbReference type="NCBI Taxonomy" id="1561998"/>
    <lineage>
        <taxon>Eukaryota</taxon>
        <taxon>Metazoa</taxon>
        <taxon>Ecdysozoa</taxon>
        <taxon>Nematoda</taxon>
        <taxon>Chromadorea</taxon>
        <taxon>Rhabditida</taxon>
        <taxon>Rhabditina</taxon>
        <taxon>Rhabditomorpha</taxon>
        <taxon>Rhabditoidea</taxon>
        <taxon>Rhabditidae</taxon>
        <taxon>Peloderinae</taxon>
        <taxon>Caenorhabditis</taxon>
    </lineage>
</organism>
<dbReference type="WBParaSite" id="Csp11.Scaffold630.g17913.t1">
    <property type="protein sequence ID" value="Csp11.Scaffold630.g17913.t1"/>
    <property type="gene ID" value="Csp11.Scaffold630.g17913"/>
</dbReference>
<protein>
    <submittedName>
        <fullName evidence="3">Exocyst subunit Exo70 family protein</fullName>
    </submittedName>
</protein>
<evidence type="ECO:0000259" key="1">
    <source>
        <dbReference type="Pfam" id="PF25100"/>
    </source>
</evidence>
<sequence>MYGSPGELIQNLRIYSDFPSNHQLFEFDVTESYNTRVIKYQSLSGDSFIYKQDMFSLMQRMMTKQLEDETLQSILIIFLKYYEGFLAESCEFIKYDAEWINKLEKDLVELWQKAMTLMLPPPTQPPDYRQMYRRFKEMSPEWAEQDFIPINWIYEKAHAGLLPNLPSSSIRFLRYLGIGFRKFFISKREYLTPYSVMNIHLNELSSPRASK</sequence>
<dbReference type="GO" id="GO:0045087">
    <property type="term" value="P:innate immune response"/>
    <property type="evidence" value="ECO:0007669"/>
    <property type="project" value="TreeGrafter"/>
</dbReference>
<evidence type="ECO:0000313" key="2">
    <source>
        <dbReference type="Proteomes" id="UP000095282"/>
    </source>
</evidence>
<feature type="domain" description="DUF7809" evidence="1">
    <location>
        <begin position="48"/>
        <end position="156"/>
    </location>
</feature>
<accession>A0A1I7UP25</accession>
<name>A0A1I7UP25_9PELO</name>
<dbReference type="GO" id="GO:0045121">
    <property type="term" value="C:membrane raft"/>
    <property type="evidence" value="ECO:0007669"/>
    <property type="project" value="TreeGrafter"/>
</dbReference>